<evidence type="ECO:0000259" key="3">
    <source>
        <dbReference type="Pfam" id="PF05532"/>
    </source>
</evidence>
<dbReference type="SUPFAM" id="SSF69047">
    <property type="entry name" value="Hypothetical protein YjbJ"/>
    <property type="match status" value="1"/>
</dbReference>
<keyword evidence="5" id="KW-1185">Reference proteome</keyword>
<proteinExistence type="inferred from homology"/>
<sequence>MSGEQKAEAKGEQAKGKLKETAGRVTGNERLTAEGRAEQAKGDAREAKEKVKDVFKR</sequence>
<accession>A0ABS8EJU4</accession>
<feature type="region of interest" description="Disordered" evidence="2">
    <location>
        <begin position="1"/>
        <end position="57"/>
    </location>
</feature>
<comment type="caution">
    <text evidence="4">The sequence shown here is derived from an EMBL/GenBank/DDBJ whole genome shotgun (WGS) entry which is preliminary data.</text>
</comment>
<gene>
    <name evidence="4" type="ORF">K7B10_38095</name>
</gene>
<dbReference type="Proteomes" id="UP001520654">
    <property type="component" value="Unassembled WGS sequence"/>
</dbReference>
<feature type="compositionally biased region" description="Basic and acidic residues" evidence="2">
    <location>
        <begin position="31"/>
        <end position="57"/>
    </location>
</feature>
<comment type="similarity">
    <text evidence="1">Belongs to the UPF0337 (CsbD) family.</text>
</comment>
<reference evidence="4 5" key="1">
    <citation type="submission" date="2021-08" db="EMBL/GenBank/DDBJ databases">
        <title>Genomic Architecture of Streptomyces flavotricini NGL1 and Streptomyces erythrochromogenes HMS4 With Differential Plant Beneficial attributes and laccase production capabilities.</title>
        <authorList>
            <person name="Salwan R."/>
            <person name="Kaur R."/>
            <person name="Sharma V."/>
        </authorList>
    </citation>
    <scope>NUCLEOTIDE SEQUENCE [LARGE SCALE GENOMIC DNA]</scope>
    <source>
        <strain evidence="4 5">NGL1</strain>
    </source>
</reference>
<dbReference type="Gene3D" id="1.10.1470.10">
    <property type="entry name" value="YjbJ"/>
    <property type="match status" value="1"/>
</dbReference>
<feature type="domain" description="CsbD-like" evidence="3">
    <location>
        <begin position="6"/>
        <end position="57"/>
    </location>
</feature>
<organism evidence="4 5">
    <name type="scientific">Streptomyces flavotricini</name>
    <dbReference type="NCBI Taxonomy" id="66888"/>
    <lineage>
        <taxon>Bacteria</taxon>
        <taxon>Bacillati</taxon>
        <taxon>Actinomycetota</taxon>
        <taxon>Actinomycetes</taxon>
        <taxon>Kitasatosporales</taxon>
        <taxon>Streptomycetaceae</taxon>
        <taxon>Streptomyces</taxon>
    </lineage>
</organism>
<dbReference type="EMBL" id="JAINUL010000001">
    <property type="protein sequence ID" value="MCC0100484.1"/>
    <property type="molecule type" value="Genomic_DNA"/>
</dbReference>
<protein>
    <submittedName>
        <fullName evidence="4">CsbD family protein</fullName>
    </submittedName>
</protein>
<dbReference type="Pfam" id="PF05532">
    <property type="entry name" value="CsbD"/>
    <property type="match status" value="1"/>
</dbReference>
<evidence type="ECO:0000256" key="1">
    <source>
        <dbReference type="ARBA" id="ARBA00009129"/>
    </source>
</evidence>
<dbReference type="InterPro" id="IPR008462">
    <property type="entry name" value="CsbD"/>
</dbReference>
<name>A0ABS8EJU4_9ACTN</name>
<evidence type="ECO:0000256" key="2">
    <source>
        <dbReference type="SAM" id="MobiDB-lite"/>
    </source>
</evidence>
<evidence type="ECO:0000313" key="5">
    <source>
        <dbReference type="Proteomes" id="UP001520654"/>
    </source>
</evidence>
<dbReference type="RefSeq" id="WP_229344135.1">
    <property type="nucleotide sequence ID" value="NZ_JAINUL010000001.1"/>
</dbReference>
<feature type="compositionally biased region" description="Basic and acidic residues" evidence="2">
    <location>
        <begin position="1"/>
        <end position="22"/>
    </location>
</feature>
<evidence type="ECO:0000313" key="4">
    <source>
        <dbReference type="EMBL" id="MCC0100484.1"/>
    </source>
</evidence>
<dbReference type="InterPro" id="IPR036629">
    <property type="entry name" value="YjbJ_sf"/>
</dbReference>